<dbReference type="GO" id="GO:0005975">
    <property type="term" value="P:carbohydrate metabolic process"/>
    <property type="evidence" value="ECO:0007669"/>
    <property type="project" value="InterPro"/>
</dbReference>
<evidence type="ECO:0008006" key="4">
    <source>
        <dbReference type="Google" id="ProtNLM"/>
    </source>
</evidence>
<reference evidence="3" key="1">
    <citation type="journal article" date="2015" name="Nature">
        <title>Complex archaea that bridge the gap between prokaryotes and eukaryotes.</title>
        <authorList>
            <person name="Spang A."/>
            <person name="Saw J.H."/>
            <person name="Jorgensen S.L."/>
            <person name="Zaremba-Niedzwiedzka K."/>
            <person name="Martijn J."/>
            <person name="Lind A.E."/>
            <person name="van Eijk R."/>
            <person name="Schleper C."/>
            <person name="Guy L."/>
            <person name="Ettema T.J."/>
        </authorList>
    </citation>
    <scope>NUCLEOTIDE SEQUENCE</scope>
</reference>
<dbReference type="Gene3D" id="1.50.10.10">
    <property type="match status" value="1"/>
</dbReference>
<feature type="domain" description="Alpha-L-rhamnosidase C-terminal" evidence="2">
    <location>
        <begin position="733"/>
        <end position="806"/>
    </location>
</feature>
<dbReference type="InterPro" id="IPR012341">
    <property type="entry name" value="6hp_glycosidase-like_sf"/>
</dbReference>
<comment type="caution">
    <text evidence="3">The sequence shown here is derived from an EMBL/GenBank/DDBJ whole genome shotgun (WGS) entry which is preliminary data.</text>
</comment>
<dbReference type="AlphaFoldDB" id="A0A0F9VLA5"/>
<evidence type="ECO:0000259" key="2">
    <source>
        <dbReference type="Pfam" id="PF17390"/>
    </source>
</evidence>
<proteinExistence type="predicted"/>
<evidence type="ECO:0000259" key="1">
    <source>
        <dbReference type="Pfam" id="PF17389"/>
    </source>
</evidence>
<dbReference type="SUPFAM" id="SSF48208">
    <property type="entry name" value="Six-hairpin glycosidases"/>
    <property type="match status" value="1"/>
</dbReference>
<dbReference type="Gene3D" id="2.60.420.10">
    <property type="entry name" value="Maltose phosphorylase, domain 3"/>
    <property type="match status" value="1"/>
</dbReference>
<sequence length="814" mass="93947">MTFTTYKHQLILIMNRLFIFIFIVSLHVQSQKEVNYPEVVYGKENISAAWVSHPDIKGGEDVAVLFRNTFNIDDLREDFIINISADNHYFLYVNGQFITHGPQLSDIQHYKYETLNLKDYLIKGKNIIAVKVINFGKRRFLGMQSIFTSLMVNGISYNAQYINTTGFNDTWVSKIDESYIANEVVWRGNKEKAIVGGFYANNPTDIVDMNKYPTHWETLDFNDSDWKKVEFFENASSMGGSIAYLLEPRNLPLLSWDEERIANIVRSSKPIATEFPILGELKIAPNTKTTFLLDQQYVTNGFPELVFRKGKSAKIIIKYAENLFGPNNEKGNRNDLENKQLLGYYDEIISNGEDAQKFIPNWMRTFRFIEFEIETKDQELVLEKFVNHRSRTTIPSIAEFTSDDETYNEIFDICKRTIDICTQDYFLSDAYYETMQYVGDTKIQGLIWQAMSGNAEHTKNAIRQFDHSRDSEGNILGAYPLRSTFIYPTYSLVWVDMIADYYKTSGDKEFIHTYKDGIVNTMAGFEKNMNELNLVNKTSYRYFVDWYTGPNNGSGTATKNDGLNSAVVSLHYVHALQNASRLFQEIGDEQTSVTFKNRAEEIKKSVYNLCYDTERNLFAERPDKTIYDQHTNIMAILTDAIPENEQRALLDKILNEEDLLQATYYYRFYLFEAIKKVGAPELFDDAQKPWEKMIDDNMTTTLERFESVEKPTRSEVHPWSASPAYFYFNYLAGIQSVKNDFEEVRIAPVFGKLNDMEGLLPTPKGNITFKLKRTKNKLSAEITTPDAMTGTLVWQGTEIALSKGNKTYKLKGTK</sequence>
<dbReference type="InterPro" id="IPR008928">
    <property type="entry name" value="6-hairpin_glycosidase_sf"/>
</dbReference>
<organism evidence="3">
    <name type="scientific">marine sediment metagenome</name>
    <dbReference type="NCBI Taxonomy" id="412755"/>
    <lineage>
        <taxon>unclassified sequences</taxon>
        <taxon>metagenomes</taxon>
        <taxon>ecological metagenomes</taxon>
    </lineage>
</organism>
<dbReference type="SUPFAM" id="SSF49785">
    <property type="entry name" value="Galactose-binding domain-like"/>
    <property type="match status" value="1"/>
</dbReference>
<dbReference type="InterPro" id="IPR035396">
    <property type="entry name" value="Bac_rhamnosid6H"/>
</dbReference>
<protein>
    <recommendedName>
        <fullName evidence="4">Alpha-L-rhamnosidase six-hairpin glycosidase domain-containing protein</fullName>
    </recommendedName>
</protein>
<dbReference type="InterPro" id="IPR008979">
    <property type="entry name" value="Galactose-bd-like_sf"/>
</dbReference>
<accession>A0A0F9VLA5</accession>
<dbReference type="Pfam" id="PF17390">
    <property type="entry name" value="Bac_rhamnosid_C"/>
    <property type="match status" value="1"/>
</dbReference>
<dbReference type="Pfam" id="PF17389">
    <property type="entry name" value="Bac_rhamnosid6H"/>
    <property type="match status" value="1"/>
</dbReference>
<dbReference type="PANTHER" id="PTHR34987">
    <property type="entry name" value="C, PUTATIVE (AFU_ORTHOLOGUE AFUA_3G02880)-RELATED"/>
    <property type="match status" value="1"/>
</dbReference>
<evidence type="ECO:0000313" key="3">
    <source>
        <dbReference type="EMBL" id="KKO04825.1"/>
    </source>
</evidence>
<name>A0A0F9VLA5_9ZZZZ</name>
<feature type="domain" description="Alpha-L-rhamnosidase six-hairpin glycosidase" evidence="1">
    <location>
        <begin position="397"/>
        <end position="730"/>
    </location>
</feature>
<gene>
    <name evidence="3" type="ORF">LCGC14_0081370</name>
</gene>
<dbReference type="EMBL" id="LAZR01000021">
    <property type="protein sequence ID" value="KKO04825.1"/>
    <property type="molecule type" value="Genomic_DNA"/>
</dbReference>
<dbReference type="Gene3D" id="2.60.120.260">
    <property type="entry name" value="Galactose-binding domain-like"/>
    <property type="match status" value="1"/>
</dbReference>
<dbReference type="InterPro" id="IPR035398">
    <property type="entry name" value="Bac_rhamnosid_C"/>
</dbReference>
<dbReference type="PANTHER" id="PTHR34987:SF2">
    <property type="entry name" value="B, PUTATIVE (AFU_ORTHOLOGUE AFUA_7G05040)-RELATED"/>
    <property type="match status" value="1"/>
</dbReference>